<feature type="region of interest" description="Disordered" evidence="1">
    <location>
        <begin position="175"/>
        <end position="201"/>
    </location>
</feature>
<feature type="domain" description="DUF6589" evidence="3">
    <location>
        <begin position="371"/>
        <end position="594"/>
    </location>
</feature>
<comment type="caution">
    <text evidence="4">The sequence shown here is derived from an EMBL/GenBank/DDBJ whole genome shotgun (WGS) entry which is preliminary data.</text>
</comment>
<keyword evidence="2" id="KW-1133">Transmembrane helix</keyword>
<dbReference type="Pfam" id="PF20231">
    <property type="entry name" value="DUF6589"/>
    <property type="match status" value="1"/>
</dbReference>
<protein>
    <recommendedName>
        <fullName evidence="3">DUF6589 domain-containing protein</fullName>
    </recommendedName>
</protein>
<dbReference type="EMBL" id="JBANRG010000137">
    <property type="protein sequence ID" value="KAK7433879.1"/>
    <property type="molecule type" value="Genomic_DNA"/>
</dbReference>
<evidence type="ECO:0000313" key="5">
    <source>
        <dbReference type="Proteomes" id="UP001498398"/>
    </source>
</evidence>
<keyword evidence="2" id="KW-0812">Transmembrane</keyword>
<keyword evidence="2" id="KW-0472">Membrane</keyword>
<reference evidence="4 5" key="1">
    <citation type="submission" date="2024-01" db="EMBL/GenBank/DDBJ databases">
        <title>A draft genome for the cacao thread blight pathogen Marasmiellus scandens.</title>
        <authorList>
            <person name="Baruah I.K."/>
            <person name="Leung J."/>
            <person name="Bukari Y."/>
            <person name="Amoako-Attah I."/>
            <person name="Meinhardt L.W."/>
            <person name="Bailey B.A."/>
            <person name="Cohen S.P."/>
        </authorList>
    </citation>
    <scope>NUCLEOTIDE SEQUENCE [LARGE SCALE GENOMIC DNA]</scope>
    <source>
        <strain evidence="4 5">GH-19</strain>
    </source>
</reference>
<evidence type="ECO:0000313" key="4">
    <source>
        <dbReference type="EMBL" id="KAK7433879.1"/>
    </source>
</evidence>
<dbReference type="InterPro" id="IPR046496">
    <property type="entry name" value="DUF6589"/>
</dbReference>
<evidence type="ECO:0000259" key="3">
    <source>
        <dbReference type="Pfam" id="PF20231"/>
    </source>
</evidence>
<keyword evidence="5" id="KW-1185">Reference proteome</keyword>
<name>A0ABR1IIX9_9AGAR</name>
<proteinExistence type="predicted"/>
<accession>A0ABR1IIX9</accession>
<feature type="transmembrane region" description="Helical" evidence="2">
    <location>
        <begin position="34"/>
        <end position="56"/>
    </location>
</feature>
<organism evidence="4 5">
    <name type="scientific">Marasmiellus scandens</name>
    <dbReference type="NCBI Taxonomy" id="2682957"/>
    <lineage>
        <taxon>Eukaryota</taxon>
        <taxon>Fungi</taxon>
        <taxon>Dikarya</taxon>
        <taxon>Basidiomycota</taxon>
        <taxon>Agaricomycotina</taxon>
        <taxon>Agaricomycetes</taxon>
        <taxon>Agaricomycetidae</taxon>
        <taxon>Agaricales</taxon>
        <taxon>Marasmiineae</taxon>
        <taxon>Omphalotaceae</taxon>
        <taxon>Marasmiellus</taxon>
    </lineage>
</organism>
<dbReference type="Proteomes" id="UP001498398">
    <property type="component" value="Unassembled WGS sequence"/>
</dbReference>
<evidence type="ECO:0000256" key="2">
    <source>
        <dbReference type="SAM" id="Phobius"/>
    </source>
</evidence>
<evidence type="ECO:0000256" key="1">
    <source>
        <dbReference type="SAM" id="MobiDB-lite"/>
    </source>
</evidence>
<sequence>MDDDESRKSLLYDDTFWTECLGSAKKKATFTEKVHLVFSLMIFLGITIASFLDFLFTSPIQAVRQRAGKFLQYPKRHGDLCTQFAPARVFKHWHNNYPSSRTQLHEIVENCAMEIGLEESDRIINDKSLKVRVQDLTMSKIRLILSPGKLGEKYQTLALFTTNYLRTFTASPNEYRRKKAAKRTQDNDSANGSDTESDFDMEPVDEVDLSQTFLAAEGNGMQNSEDSGNQFYQSVDVIITLVIAMLTFTCNRASNMLPLLLGLFFSINGTSYRVMHMLSNVGLSVSIRTIERLKEQLSNDAIEWAIILLATGLCYIIYDNINIYLRKWEQRLTNKNEMLHITNSAVIGVDEEGIDPEKAMDLDEKLKLRGERRHAKFDKDIKPNTDDQHHMQKAFAWLIANFLLHYCPGNHKWKERSKMVEEVRSMMPNDRPLPPRKTDVWPFGVFDVNEGSKKGQVKLNHAMMKRAKQSEESWVKGVAIRIGDWLTSNLIRLARRDRTDEPTRMERLDFIEEQSALWHFALQATHMIMRTHLGDNPANDPAALETHKKLLRRTWDPTKPNYAAAKSLIRHSLIGRLMHIVMVLKGFHQWSQLESVAKRRQREGKRERGESERP</sequence>
<gene>
    <name evidence="4" type="ORF">VKT23_020504</name>
</gene>